<dbReference type="SMART" id="SM00462">
    <property type="entry name" value="PTB"/>
    <property type="match status" value="1"/>
</dbReference>
<comment type="similarity">
    <text evidence="1">Belongs to the PTEN phosphatase protein family.</text>
</comment>
<feature type="compositionally biased region" description="Polar residues" evidence="4">
    <location>
        <begin position="186"/>
        <end position="223"/>
    </location>
</feature>
<dbReference type="InterPro" id="IPR013625">
    <property type="entry name" value="PTB"/>
</dbReference>
<dbReference type="InterPro" id="IPR000980">
    <property type="entry name" value="SH2"/>
</dbReference>
<feature type="domain" description="SH2" evidence="5">
    <location>
        <begin position="259"/>
        <end position="365"/>
    </location>
</feature>
<dbReference type="Pfam" id="PF00017">
    <property type="entry name" value="SH2"/>
    <property type="match status" value="1"/>
</dbReference>
<reference evidence="7" key="1">
    <citation type="submission" date="2013-07" db="EMBL/GenBank/DDBJ databases">
        <authorList>
            <person name="Geib S."/>
        </authorList>
    </citation>
    <scope>NUCLEOTIDE SEQUENCE</scope>
</reference>
<accession>W8BHA7</accession>
<dbReference type="SUPFAM" id="SSF55550">
    <property type="entry name" value="SH2 domain"/>
    <property type="match status" value="1"/>
</dbReference>
<dbReference type="InterPro" id="IPR033929">
    <property type="entry name" value="Tensin_PTB"/>
</dbReference>
<feature type="region of interest" description="Disordered" evidence="4">
    <location>
        <begin position="178"/>
        <end position="226"/>
    </location>
</feature>
<dbReference type="PANTHER" id="PTHR45734:SF10">
    <property type="entry name" value="BLISTERY, ISOFORM A"/>
    <property type="match status" value="1"/>
</dbReference>
<dbReference type="EMBL" id="GAMC01005895">
    <property type="protein sequence ID" value="JAC00661.1"/>
    <property type="molecule type" value="mRNA"/>
</dbReference>
<dbReference type="Pfam" id="PF08416">
    <property type="entry name" value="PTB"/>
    <property type="match status" value="1"/>
</dbReference>
<dbReference type="InterPro" id="IPR011993">
    <property type="entry name" value="PH-like_dom_sf"/>
</dbReference>
<dbReference type="InterPro" id="IPR051484">
    <property type="entry name" value="Tensin_PTEN_phosphatase"/>
</dbReference>
<evidence type="ECO:0000256" key="3">
    <source>
        <dbReference type="PROSITE-ProRule" id="PRU00191"/>
    </source>
</evidence>
<dbReference type="CDD" id="cd01213">
    <property type="entry name" value="PTB_tensin"/>
    <property type="match status" value="1"/>
</dbReference>
<dbReference type="SMART" id="SM00252">
    <property type="entry name" value="SH2"/>
    <property type="match status" value="1"/>
</dbReference>
<reference evidence="6" key="3">
    <citation type="submission" date="2020-11" db="EMBL/GenBank/DDBJ databases">
        <authorList>
            <person name="Whitehead M."/>
        </authorList>
    </citation>
    <scope>NUCLEOTIDE SEQUENCE</scope>
    <source>
        <strain evidence="6">EGII</strain>
    </source>
</reference>
<keyword evidence="2 3" id="KW-0727">SH2 domain</keyword>
<evidence type="ECO:0000256" key="2">
    <source>
        <dbReference type="ARBA" id="ARBA00022999"/>
    </source>
</evidence>
<dbReference type="Proteomes" id="UP000606786">
    <property type="component" value="Unassembled WGS sequence"/>
</dbReference>
<dbReference type="GO" id="GO:0005925">
    <property type="term" value="C:focal adhesion"/>
    <property type="evidence" value="ECO:0007669"/>
    <property type="project" value="TreeGrafter"/>
</dbReference>
<sequence>MRKYTKNSQLPVKTYSNDGKVSKYPRAITKFNLDADDSENIPYHARESAQPFTYGGWPEAFTRNRINHDVGVLQECLSESKNNEQLIEKQDNRSQKQHLKETLDEYSNKNFVSKYDQKSIQRDTHNTYLMHNKPIDVQCASFSRKSPIKLSEIESDEVNEVGELTNGCNKNLDDNIAIPKGHTDSKNNLNKRSETPSFPNEDISNLKNRCTSPYPMLSQQRSDNTVDEKRLKITAKAKIETPAIDPNFVKFAKDTSKLWYKPYITREDALQLLRNAKPGSFIIRNSTTFKNAYGLVLRVARPPANLIVANDSNNELVRHYLLEPTECGVRLKGYQNEPVFTSLSAFVYQHSVDELALPCKLIIPKKDLSLTSGQADLIFAQEQLLSQGAACNVLYLFTYNTESLTGNEAIRKASEEMTLQQSHLTPFEVHFKVSKYGITLTDNKRLFFFRRHYPAQNISYFGLEPDNKLWQLSNQDPERVSKTIFAFVARPITGSKDNQCHIFCDLSANQPASAIVSFTHKVLSLDIFDNKIV</sequence>
<dbReference type="PROSITE" id="PS50001">
    <property type="entry name" value="SH2"/>
    <property type="match status" value="1"/>
</dbReference>
<dbReference type="InterPro" id="IPR006020">
    <property type="entry name" value="PTB/PI_dom"/>
</dbReference>
<dbReference type="SUPFAM" id="SSF50729">
    <property type="entry name" value="PH domain-like"/>
    <property type="match status" value="1"/>
</dbReference>
<dbReference type="Gene3D" id="2.30.29.30">
    <property type="entry name" value="Pleckstrin-homology domain (PH domain)/Phosphotyrosine-binding domain (PTB)"/>
    <property type="match status" value="1"/>
</dbReference>
<reference evidence="7" key="2">
    <citation type="journal article" date="2014" name="BMC Genomics">
        <title>A genomic perspective to assessing quality of mass-reared SIT flies used in Mediterranean fruit fly (Ceratitis capitata) eradication in California.</title>
        <authorList>
            <person name="Calla B."/>
            <person name="Hall B."/>
            <person name="Hou S."/>
            <person name="Geib S.M."/>
        </authorList>
    </citation>
    <scope>NUCLEOTIDE SEQUENCE</scope>
</reference>
<evidence type="ECO:0000256" key="4">
    <source>
        <dbReference type="SAM" id="MobiDB-lite"/>
    </source>
</evidence>
<proteinExistence type="evidence at transcript level"/>
<protein>
    <submittedName>
        <fullName evidence="6">(Mediterranean fruit fly) hypothetical protein</fullName>
    </submittedName>
    <submittedName>
        <fullName evidence="7">Tensin-3</fullName>
    </submittedName>
</protein>
<evidence type="ECO:0000313" key="6">
    <source>
        <dbReference type="EMBL" id="CAD6994796.1"/>
    </source>
</evidence>
<dbReference type="Gene3D" id="3.30.505.10">
    <property type="entry name" value="SH2 domain"/>
    <property type="match status" value="1"/>
</dbReference>
<dbReference type="InterPro" id="IPR036860">
    <property type="entry name" value="SH2_dom_sf"/>
</dbReference>
<dbReference type="OrthoDB" id="6273691at2759"/>
<dbReference type="EMBL" id="CAJHJT010000001">
    <property type="protein sequence ID" value="CAD6994796.1"/>
    <property type="molecule type" value="Genomic_DNA"/>
</dbReference>
<keyword evidence="8" id="KW-1185">Reference proteome</keyword>
<evidence type="ECO:0000313" key="7">
    <source>
        <dbReference type="EMBL" id="JAC00661.1"/>
    </source>
</evidence>
<dbReference type="PANTHER" id="PTHR45734">
    <property type="entry name" value="TENSIN"/>
    <property type="match status" value="1"/>
</dbReference>
<evidence type="ECO:0000259" key="5">
    <source>
        <dbReference type="PROSITE" id="PS50001"/>
    </source>
</evidence>
<evidence type="ECO:0000313" key="8">
    <source>
        <dbReference type="Proteomes" id="UP000606786"/>
    </source>
</evidence>
<dbReference type="AlphaFoldDB" id="W8BHA7"/>
<evidence type="ECO:0000256" key="1">
    <source>
        <dbReference type="ARBA" id="ARBA00007881"/>
    </source>
</evidence>
<organism evidence="7">
    <name type="scientific">Ceratitis capitata</name>
    <name type="common">Mediterranean fruit fly</name>
    <name type="synonym">Tephritis capitata</name>
    <dbReference type="NCBI Taxonomy" id="7213"/>
    <lineage>
        <taxon>Eukaryota</taxon>
        <taxon>Metazoa</taxon>
        <taxon>Ecdysozoa</taxon>
        <taxon>Arthropoda</taxon>
        <taxon>Hexapoda</taxon>
        <taxon>Insecta</taxon>
        <taxon>Pterygota</taxon>
        <taxon>Neoptera</taxon>
        <taxon>Endopterygota</taxon>
        <taxon>Diptera</taxon>
        <taxon>Brachycera</taxon>
        <taxon>Muscomorpha</taxon>
        <taxon>Tephritoidea</taxon>
        <taxon>Tephritidae</taxon>
        <taxon>Ceratitis</taxon>
        <taxon>Ceratitis</taxon>
    </lineage>
</organism>
<name>W8BHA7_CERCA</name>
<gene>
    <name evidence="7" type="primary">TENS3</name>
    <name evidence="6" type="ORF">CCAP1982_LOCUS3527</name>
</gene>